<accession>A0A371JUZ1</accession>
<sequence>MVTKIMAIAIFSFFYNSVESCSNPDKTNQEIVDIVETQEEETINLNLGHLSYRQKIGSDKDGKGSEFIKIQVVDVTNPKLHSIAVEVFHLENGTENILGSFALYPSDNIGNFLIATQGKLNPGGMVLLKLVVPETTKQSDSVNITLKKVSFL</sequence>
<dbReference type="Proteomes" id="UP000261828">
    <property type="component" value="Unassembled WGS sequence"/>
</dbReference>
<keyword evidence="2" id="KW-1185">Reference proteome</keyword>
<dbReference type="AlphaFoldDB" id="A0A371JUZ1"/>
<protein>
    <submittedName>
        <fullName evidence="1">Uncharacterized protein</fullName>
    </submittedName>
</protein>
<reference evidence="1 2" key="1">
    <citation type="submission" date="2018-08" db="EMBL/GenBank/DDBJ databases">
        <title>Muricauda nanhaiensis sp. nov., isolated from seawater of the South China Sea.</title>
        <authorList>
            <person name="Dang Y."/>
        </authorList>
    </citation>
    <scope>NUCLEOTIDE SEQUENCE [LARGE SCALE GENOMIC DNA]</scope>
    <source>
        <strain evidence="1 2">SM1704</strain>
    </source>
</reference>
<name>A0A371JUZ1_9FLAO</name>
<evidence type="ECO:0000313" key="2">
    <source>
        <dbReference type="Proteomes" id="UP000261828"/>
    </source>
</evidence>
<gene>
    <name evidence="1" type="ORF">DX873_05450</name>
</gene>
<dbReference type="RefSeq" id="WP_116183481.1">
    <property type="nucleotide sequence ID" value="NZ_QTJX01000001.1"/>
</dbReference>
<evidence type="ECO:0000313" key="1">
    <source>
        <dbReference type="EMBL" id="RDY61600.1"/>
    </source>
</evidence>
<dbReference type="EMBL" id="QTJX01000001">
    <property type="protein sequence ID" value="RDY61600.1"/>
    <property type="molecule type" value="Genomic_DNA"/>
</dbReference>
<comment type="caution">
    <text evidence="1">The sequence shown here is derived from an EMBL/GenBank/DDBJ whole genome shotgun (WGS) entry which is preliminary data.</text>
</comment>
<proteinExistence type="predicted"/>
<organism evidence="1 2">
    <name type="scientific">Flagellimonas nanhaiensis</name>
    <dbReference type="NCBI Taxonomy" id="2292706"/>
    <lineage>
        <taxon>Bacteria</taxon>
        <taxon>Pseudomonadati</taxon>
        <taxon>Bacteroidota</taxon>
        <taxon>Flavobacteriia</taxon>
        <taxon>Flavobacteriales</taxon>
        <taxon>Flavobacteriaceae</taxon>
        <taxon>Flagellimonas</taxon>
    </lineage>
</organism>